<dbReference type="AlphaFoldDB" id="A0A6M0V5E5"/>
<comment type="caution">
    <text evidence="1">The sequence shown here is derived from an EMBL/GenBank/DDBJ whole genome shotgun (WGS) entry which is preliminary data.</text>
</comment>
<evidence type="ECO:0000313" key="1">
    <source>
        <dbReference type="EMBL" id="NFF88059.1"/>
    </source>
</evidence>
<name>A0A6M0V5E5_CLOBO</name>
<dbReference type="Pfam" id="PF11148">
    <property type="entry name" value="DUF2922"/>
    <property type="match status" value="1"/>
</dbReference>
<sequence>MEYSLSLVFLNSIGSKSALTITDVKQDISADEVKDLMNLIIEKDFFLTGKGSFVKPYSAQLVQREITKFEVK</sequence>
<reference evidence="1 2" key="1">
    <citation type="submission" date="2019-04" db="EMBL/GenBank/DDBJ databases">
        <title>Genome sequencing of Clostridium botulinum Groups I-IV and Clostridium butyricum.</title>
        <authorList>
            <person name="Brunt J."/>
            <person name="Van Vliet A.H.M."/>
            <person name="Stringer S.C."/>
            <person name="Carter A.T."/>
            <person name="Peck M.W."/>
        </authorList>
    </citation>
    <scope>NUCLEOTIDE SEQUENCE [LARGE SCALE GENOMIC DNA]</scope>
    <source>
        <strain evidence="1 2">1605</strain>
    </source>
</reference>
<organism evidence="1 2">
    <name type="scientific">Clostridium botulinum</name>
    <dbReference type="NCBI Taxonomy" id="1491"/>
    <lineage>
        <taxon>Bacteria</taxon>
        <taxon>Bacillati</taxon>
        <taxon>Bacillota</taxon>
        <taxon>Clostridia</taxon>
        <taxon>Eubacteriales</taxon>
        <taxon>Clostridiaceae</taxon>
        <taxon>Clostridium</taxon>
    </lineage>
</organism>
<dbReference type="EMBL" id="SWOV01000021">
    <property type="protein sequence ID" value="NFF88059.1"/>
    <property type="molecule type" value="Genomic_DNA"/>
</dbReference>
<protein>
    <submittedName>
        <fullName evidence="1">DUF2922 domain-containing protein</fullName>
    </submittedName>
</protein>
<proteinExistence type="predicted"/>
<dbReference type="Proteomes" id="UP000476820">
    <property type="component" value="Unassembled WGS sequence"/>
</dbReference>
<dbReference type="InterPro" id="IPR021321">
    <property type="entry name" value="DUF2922"/>
</dbReference>
<accession>A0A6M0V5E5</accession>
<evidence type="ECO:0000313" key="2">
    <source>
        <dbReference type="Proteomes" id="UP000476820"/>
    </source>
</evidence>
<gene>
    <name evidence="1" type="ORF">FC774_09290</name>
</gene>